<dbReference type="AlphaFoldDB" id="A0A4C1YLP7"/>
<comment type="caution">
    <text evidence="1">The sequence shown here is derived from an EMBL/GenBank/DDBJ whole genome shotgun (WGS) entry which is preliminary data.</text>
</comment>
<dbReference type="EMBL" id="BGZK01001272">
    <property type="protein sequence ID" value="GBP76020.1"/>
    <property type="molecule type" value="Genomic_DNA"/>
</dbReference>
<evidence type="ECO:0000313" key="2">
    <source>
        <dbReference type="Proteomes" id="UP000299102"/>
    </source>
</evidence>
<accession>A0A4C1YLP7</accession>
<keyword evidence="2" id="KW-1185">Reference proteome</keyword>
<reference evidence="1 2" key="1">
    <citation type="journal article" date="2019" name="Commun. Biol.">
        <title>The bagworm genome reveals a unique fibroin gene that provides high tensile strength.</title>
        <authorList>
            <person name="Kono N."/>
            <person name="Nakamura H."/>
            <person name="Ohtoshi R."/>
            <person name="Tomita M."/>
            <person name="Numata K."/>
            <person name="Arakawa K."/>
        </authorList>
    </citation>
    <scope>NUCLEOTIDE SEQUENCE [LARGE SCALE GENOMIC DNA]</scope>
</reference>
<evidence type="ECO:0000313" key="1">
    <source>
        <dbReference type="EMBL" id="GBP76020.1"/>
    </source>
</evidence>
<dbReference type="Proteomes" id="UP000299102">
    <property type="component" value="Unassembled WGS sequence"/>
</dbReference>
<organism evidence="1 2">
    <name type="scientific">Eumeta variegata</name>
    <name type="common">Bagworm moth</name>
    <name type="synonym">Eumeta japonica</name>
    <dbReference type="NCBI Taxonomy" id="151549"/>
    <lineage>
        <taxon>Eukaryota</taxon>
        <taxon>Metazoa</taxon>
        <taxon>Ecdysozoa</taxon>
        <taxon>Arthropoda</taxon>
        <taxon>Hexapoda</taxon>
        <taxon>Insecta</taxon>
        <taxon>Pterygota</taxon>
        <taxon>Neoptera</taxon>
        <taxon>Endopterygota</taxon>
        <taxon>Lepidoptera</taxon>
        <taxon>Glossata</taxon>
        <taxon>Ditrysia</taxon>
        <taxon>Tineoidea</taxon>
        <taxon>Psychidae</taxon>
        <taxon>Oiketicinae</taxon>
        <taxon>Eumeta</taxon>
    </lineage>
</organism>
<proteinExistence type="predicted"/>
<protein>
    <submittedName>
        <fullName evidence="1">Uncharacterized protein</fullName>
    </submittedName>
</protein>
<name>A0A4C1YLP7_EUMVA</name>
<sequence length="312" mass="35217">MAPNTLCIKAPAVKEKAILKSSKPLIMNKNKLRVEEEKIIFSRMINRDQQRRRRHKNVVVPTTPPVVLKAVGDDSTYSKRAYGRSTKFAVSGVVDGDVDGIRWCKVAVDDMGAAKHSLRSGMVLSTIWYEVCQLRYAVCQLIIARGLRSAHLRELPIGLVEKLPRPRLLVWRGINETTTDGVLQRMAILADSSSLTRLRPSAQGREFRQMSPRCRENGIGIDIIIKKVALEAESRIRIRTEHENATRVDTRIKDTIGIEIKNSTRTRIGNENDVGIEERPGGYARQVFAGPWTLDGHFVFRWPESFAFFALG</sequence>
<gene>
    <name evidence="1" type="ORF">EVAR_51884_1</name>
</gene>